<dbReference type="RefSeq" id="WP_164355636.1">
    <property type="nucleotide sequence ID" value="NZ_JAABNT010000020.1"/>
</dbReference>
<name>A0A6P0CEV9_9RHOB</name>
<dbReference type="AlphaFoldDB" id="A0A6P0CEV9"/>
<gene>
    <name evidence="1" type="ORF">GV827_20255</name>
</gene>
<protein>
    <submittedName>
        <fullName evidence="1">Uncharacterized protein</fullName>
    </submittedName>
</protein>
<keyword evidence="2" id="KW-1185">Reference proteome</keyword>
<proteinExistence type="predicted"/>
<organism evidence="1 2">
    <name type="scientific">Sulfitobacter sediminilitoris</name>
    <dbReference type="NCBI Taxonomy" id="2698830"/>
    <lineage>
        <taxon>Bacteria</taxon>
        <taxon>Pseudomonadati</taxon>
        <taxon>Pseudomonadota</taxon>
        <taxon>Alphaproteobacteria</taxon>
        <taxon>Rhodobacterales</taxon>
        <taxon>Roseobacteraceae</taxon>
        <taxon>Sulfitobacter</taxon>
    </lineage>
</organism>
<comment type="caution">
    <text evidence="1">The sequence shown here is derived from an EMBL/GenBank/DDBJ whole genome shotgun (WGS) entry which is preliminary data.</text>
</comment>
<evidence type="ECO:0000313" key="1">
    <source>
        <dbReference type="EMBL" id="NEK24711.1"/>
    </source>
</evidence>
<dbReference type="Proteomes" id="UP000468591">
    <property type="component" value="Unassembled WGS sequence"/>
</dbReference>
<dbReference type="EMBL" id="JAABNT010000020">
    <property type="protein sequence ID" value="NEK24711.1"/>
    <property type="molecule type" value="Genomic_DNA"/>
</dbReference>
<accession>A0A6P0CEV9</accession>
<sequence length="149" mass="16192">MTIVAIQTQKAEASPSIMYFATSDETPLGLDPINQCIACVTDRDVIVSPFGRKTVSKILISGSSTDLCRVTLDSFDDDLEVSISQEAAPGKVVFEGVHCVSDKGDGIFEITFFGTYSDLHKAVLDAGMTEVEFKRDVSDPFRAIIMCQN</sequence>
<evidence type="ECO:0000313" key="2">
    <source>
        <dbReference type="Proteomes" id="UP000468591"/>
    </source>
</evidence>
<reference evidence="1 2" key="1">
    <citation type="submission" date="2020-01" db="EMBL/GenBank/DDBJ databases">
        <title>Sulfitobacter sediminilitoris sp. nov., isolated from a tidal flat.</title>
        <authorList>
            <person name="Park S."/>
            <person name="Yoon J.-H."/>
        </authorList>
    </citation>
    <scope>NUCLEOTIDE SEQUENCE [LARGE SCALE GENOMIC DNA]</scope>
    <source>
        <strain evidence="1 2">JBTF-M27</strain>
    </source>
</reference>